<dbReference type="AlphaFoldDB" id="A0A0A2KA15"/>
<dbReference type="VEuPathDB" id="FungiDB:PEXP_047180"/>
<dbReference type="PhylomeDB" id="A0A0A2KA15"/>
<dbReference type="Proteomes" id="UP000030143">
    <property type="component" value="Unassembled WGS sequence"/>
</dbReference>
<dbReference type="HOGENOM" id="CLU_1310489_0_0_1"/>
<name>A0A0A2KA15_PENEN</name>
<dbReference type="STRING" id="27334.A0A0A2KA15"/>
<sequence length="210" mass="24477">MVENIEWYKNATDAQNMEKSAQEQQSFIERHQDNKMKVTISFPSGMKRFPAPNLGPFTDKGEGHLEPYNRYWEVMKWLPQNELEDMAHAPSWMQVPTRKVVSGLSSVKKVFASDNLPPIEIRLKWIRGEEVSKDQETDLATKQAVKREAHLPPSKSRFTWDPRLFAKSEQFRDSIRRSLNFKELGLDLQAMLIGYHHEAQDQSINQSNFN</sequence>
<reference evidence="1 2" key="1">
    <citation type="journal article" date="2015" name="Mol. Plant Microbe Interact.">
        <title>Genome, transcriptome, and functional analyses of Penicillium expansum provide new insights into secondary metabolism and pathogenicity.</title>
        <authorList>
            <person name="Ballester A.R."/>
            <person name="Marcet-Houben M."/>
            <person name="Levin E."/>
            <person name="Sela N."/>
            <person name="Selma-Lazaro C."/>
            <person name="Carmona L."/>
            <person name="Wisniewski M."/>
            <person name="Droby S."/>
            <person name="Gonzalez-Candelas L."/>
            <person name="Gabaldon T."/>
        </authorList>
    </citation>
    <scope>NUCLEOTIDE SEQUENCE [LARGE SCALE GENOMIC DNA]</scope>
    <source>
        <strain evidence="1 2">MD-8</strain>
    </source>
</reference>
<dbReference type="RefSeq" id="XP_016603073.1">
    <property type="nucleotide sequence ID" value="XM_016741843.1"/>
</dbReference>
<comment type="caution">
    <text evidence="1">The sequence shown here is derived from an EMBL/GenBank/DDBJ whole genome shotgun (WGS) entry which is preliminary data.</text>
</comment>
<dbReference type="EMBL" id="JQFZ01000020">
    <property type="protein sequence ID" value="KGO62542.1"/>
    <property type="molecule type" value="Genomic_DNA"/>
</dbReference>
<evidence type="ECO:0000313" key="2">
    <source>
        <dbReference type="Proteomes" id="UP000030143"/>
    </source>
</evidence>
<keyword evidence="2" id="KW-1185">Reference proteome</keyword>
<dbReference type="OrthoDB" id="3853075at2759"/>
<accession>A0A0A2KA15</accession>
<evidence type="ECO:0000313" key="1">
    <source>
        <dbReference type="EMBL" id="KGO62542.1"/>
    </source>
</evidence>
<proteinExistence type="predicted"/>
<protein>
    <submittedName>
        <fullName evidence="1">Uncharacterized protein</fullName>
    </submittedName>
</protein>
<organism evidence="1 2">
    <name type="scientific">Penicillium expansum</name>
    <name type="common">Blue mold rot fungus</name>
    <dbReference type="NCBI Taxonomy" id="27334"/>
    <lineage>
        <taxon>Eukaryota</taxon>
        <taxon>Fungi</taxon>
        <taxon>Dikarya</taxon>
        <taxon>Ascomycota</taxon>
        <taxon>Pezizomycotina</taxon>
        <taxon>Eurotiomycetes</taxon>
        <taxon>Eurotiomycetidae</taxon>
        <taxon>Eurotiales</taxon>
        <taxon>Aspergillaceae</taxon>
        <taxon>Penicillium</taxon>
    </lineage>
</organism>
<gene>
    <name evidence="1" type="ORF">PEX2_045680</name>
</gene>
<dbReference type="GeneID" id="27677262"/>